<accession>A0AAV5IQ10</accession>
<sequence>MSMRILFNLESWKLAFSKLLQKENICMGLHPLKIIFSWDVCSLKNLKVRIGFWRCSRSLQSIASNTKSFISKSIGYITTGVPFSVQRLVTETFVTVSVGKAFQIYNCAKHKLVLMGPQLPNKIRALASHRDYAFVAYGTHIAVATCQGQFSAFVWTAQSV</sequence>
<dbReference type="AlphaFoldDB" id="A0AAV5IQ10"/>
<dbReference type="PANTHER" id="PTHR22840">
    <property type="entry name" value="WD REPEAT-CONTAINING PROTEIN 36"/>
    <property type="match status" value="1"/>
</dbReference>
<evidence type="ECO:0000313" key="2">
    <source>
        <dbReference type="Proteomes" id="UP001054252"/>
    </source>
</evidence>
<dbReference type="Proteomes" id="UP001054252">
    <property type="component" value="Unassembled WGS sequence"/>
</dbReference>
<reference evidence="1 2" key="1">
    <citation type="journal article" date="2021" name="Commun. Biol.">
        <title>The genome of Shorea leprosula (Dipterocarpaceae) highlights the ecological relevance of drought in aseasonal tropical rainforests.</title>
        <authorList>
            <person name="Ng K.K.S."/>
            <person name="Kobayashi M.J."/>
            <person name="Fawcett J.A."/>
            <person name="Hatakeyama M."/>
            <person name="Paape T."/>
            <person name="Ng C.H."/>
            <person name="Ang C.C."/>
            <person name="Tnah L.H."/>
            <person name="Lee C.T."/>
            <person name="Nishiyama T."/>
            <person name="Sese J."/>
            <person name="O'Brien M.J."/>
            <person name="Copetti D."/>
            <person name="Mohd Noor M.I."/>
            <person name="Ong R.C."/>
            <person name="Putra M."/>
            <person name="Sireger I.Z."/>
            <person name="Indrioko S."/>
            <person name="Kosugi Y."/>
            <person name="Izuno A."/>
            <person name="Isagi Y."/>
            <person name="Lee S.L."/>
            <person name="Shimizu K.K."/>
        </authorList>
    </citation>
    <scope>NUCLEOTIDE SEQUENCE [LARGE SCALE GENOMIC DNA]</scope>
    <source>
        <strain evidence="1">214</strain>
    </source>
</reference>
<organism evidence="1 2">
    <name type="scientific">Rubroshorea leprosula</name>
    <dbReference type="NCBI Taxonomy" id="152421"/>
    <lineage>
        <taxon>Eukaryota</taxon>
        <taxon>Viridiplantae</taxon>
        <taxon>Streptophyta</taxon>
        <taxon>Embryophyta</taxon>
        <taxon>Tracheophyta</taxon>
        <taxon>Spermatophyta</taxon>
        <taxon>Magnoliopsida</taxon>
        <taxon>eudicotyledons</taxon>
        <taxon>Gunneridae</taxon>
        <taxon>Pentapetalae</taxon>
        <taxon>rosids</taxon>
        <taxon>malvids</taxon>
        <taxon>Malvales</taxon>
        <taxon>Dipterocarpaceae</taxon>
        <taxon>Rubroshorea</taxon>
    </lineage>
</organism>
<gene>
    <name evidence="1" type="ORF">SLEP1_g13081</name>
</gene>
<dbReference type="GO" id="GO:0032040">
    <property type="term" value="C:small-subunit processome"/>
    <property type="evidence" value="ECO:0007669"/>
    <property type="project" value="TreeGrafter"/>
</dbReference>
<dbReference type="EMBL" id="BPVZ01000015">
    <property type="protein sequence ID" value="GKV00388.1"/>
    <property type="molecule type" value="Genomic_DNA"/>
</dbReference>
<proteinExistence type="predicted"/>
<keyword evidence="2" id="KW-1185">Reference proteome</keyword>
<comment type="caution">
    <text evidence="1">The sequence shown here is derived from an EMBL/GenBank/DDBJ whole genome shotgun (WGS) entry which is preliminary data.</text>
</comment>
<dbReference type="Gene3D" id="2.130.10.10">
    <property type="entry name" value="YVTN repeat-like/Quinoprotein amine dehydrogenase"/>
    <property type="match status" value="1"/>
</dbReference>
<dbReference type="PANTHER" id="PTHR22840:SF12">
    <property type="entry name" value="WD REPEAT-CONTAINING PROTEIN 36"/>
    <property type="match status" value="1"/>
</dbReference>
<protein>
    <submittedName>
        <fullName evidence="1">Uncharacterized protein</fullName>
    </submittedName>
</protein>
<name>A0AAV5IQ10_9ROSI</name>
<evidence type="ECO:0000313" key="1">
    <source>
        <dbReference type="EMBL" id="GKV00388.1"/>
    </source>
</evidence>
<dbReference type="InterPro" id="IPR015943">
    <property type="entry name" value="WD40/YVTN_repeat-like_dom_sf"/>
</dbReference>
<dbReference type="GO" id="GO:0034388">
    <property type="term" value="C:Pwp2p-containing subcomplex of 90S preribosome"/>
    <property type="evidence" value="ECO:0007669"/>
    <property type="project" value="TreeGrafter"/>
</dbReference>
<dbReference type="GO" id="GO:0006364">
    <property type="term" value="P:rRNA processing"/>
    <property type="evidence" value="ECO:0007669"/>
    <property type="project" value="TreeGrafter"/>
</dbReference>